<reference evidence="1 2" key="1">
    <citation type="journal article" date="2020" name="Phytopathology">
        <title>A high-quality genome resource of Botrytis fragariae, a new and rapidly spreading fungal pathogen causing strawberry gray mold in the U.S.A.</title>
        <authorList>
            <person name="Wu Y."/>
            <person name="Saski C.A."/>
            <person name="Schnabel G."/>
            <person name="Xiao S."/>
            <person name="Hu M."/>
        </authorList>
    </citation>
    <scope>NUCLEOTIDE SEQUENCE [LARGE SCALE GENOMIC DNA]</scope>
    <source>
        <strain evidence="1 2">BVB16</strain>
    </source>
</reference>
<name>A0A8H6AHJ1_9HELO</name>
<dbReference type="AlphaFoldDB" id="A0A8H6AHJ1"/>
<evidence type="ECO:0000313" key="2">
    <source>
        <dbReference type="Proteomes" id="UP000531561"/>
    </source>
</evidence>
<dbReference type="GeneID" id="59264408"/>
<keyword evidence="2" id="KW-1185">Reference proteome</keyword>
<dbReference type="EMBL" id="JABFCT010000028">
    <property type="protein sequence ID" value="KAF5867410.1"/>
    <property type="molecule type" value="Genomic_DNA"/>
</dbReference>
<sequence length="88" mass="9725">MLLLTPLAWGFVLIYVKERVVFRACQPEISNPTTPTLYAGTLVIIVRSFLSLRAMYTCLTGVTPVALSNNNSCNLGFFCPDNTDQIPL</sequence>
<dbReference type="RefSeq" id="XP_037186359.1">
    <property type="nucleotide sequence ID" value="XM_037340716.1"/>
</dbReference>
<gene>
    <name evidence="1" type="ORF">Bfra_010383</name>
</gene>
<dbReference type="OrthoDB" id="10561428at2759"/>
<comment type="caution">
    <text evidence="1">The sequence shown here is derived from an EMBL/GenBank/DDBJ whole genome shotgun (WGS) entry which is preliminary data.</text>
</comment>
<protein>
    <submittedName>
        <fullName evidence="1">Uncharacterized protein</fullName>
    </submittedName>
</protein>
<organism evidence="1 2">
    <name type="scientific">Botrytis fragariae</name>
    <dbReference type="NCBI Taxonomy" id="1964551"/>
    <lineage>
        <taxon>Eukaryota</taxon>
        <taxon>Fungi</taxon>
        <taxon>Dikarya</taxon>
        <taxon>Ascomycota</taxon>
        <taxon>Pezizomycotina</taxon>
        <taxon>Leotiomycetes</taxon>
        <taxon>Helotiales</taxon>
        <taxon>Sclerotiniaceae</taxon>
        <taxon>Botrytis</taxon>
    </lineage>
</organism>
<accession>A0A8H6AHJ1</accession>
<proteinExistence type="predicted"/>
<dbReference type="Proteomes" id="UP000531561">
    <property type="component" value="Unassembled WGS sequence"/>
</dbReference>
<evidence type="ECO:0000313" key="1">
    <source>
        <dbReference type="EMBL" id="KAF5867410.1"/>
    </source>
</evidence>